<proteinExistence type="predicted"/>
<accession>A0A151MCA6</accession>
<protein>
    <submittedName>
        <fullName evidence="1">Uncharacterized protein</fullName>
    </submittedName>
</protein>
<organism evidence="1 2">
    <name type="scientific">Alligator mississippiensis</name>
    <name type="common">American alligator</name>
    <dbReference type="NCBI Taxonomy" id="8496"/>
    <lineage>
        <taxon>Eukaryota</taxon>
        <taxon>Metazoa</taxon>
        <taxon>Chordata</taxon>
        <taxon>Craniata</taxon>
        <taxon>Vertebrata</taxon>
        <taxon>Euteleostomi</taxon>
        <taxon>Archelosauria</taxon>
        <taxon>Archosauria</taxon>
        <taxon>Crocodylia</taxon>
        <taxon>Alligatoridae</taxon>
        <taxon>Alligatorinae</taxon>
        <taxon>Alligator</taxon>
    </lineage>
</organism>
<dbReference type="AlphaFoldDB" id="A0A151MCA6"/>
<evidence type="ECO:0000313" key="2">
    <source>
        <dbReference type="Proteomes" id="UP000050525"/>
    </source>
</evidence>
<keyword evidence="2" id="KW-1185">Reference proteome</keyword>
<evidence type="ECO:0000313" key="1">
    <source>
        <dbReference type="EMBL" id="KYO22134.1"/>
    </source>
</evidence>
<name>A0A151MCA6_ALLMI</name>
<sequence>MLVGVAETVITINRGILFSRGNFSLLVTTKCSYFITSLGNVDQMEGVPKGTLEKRDLYFTLHFFFF</sequence>
<dbReference type="Proteomes" id="UP000050525">
    <property type="component" value="Unassembled WGS sequence"/>
</dbReference>
<dbReference type="EMBL" id="AKHW03006283">
    <property type="protein sequence ID" value="KYO22134.1"/>
    <property type="molecule type" value="Genomic_DNA"/>
</dbReference>
<comment type="caution">
    <text evidence="1">The sequence shown here is derived from an EMBL/GenBank/DDBJ whole genome shotgun (WGS) entry which is preliminary data.</text>
</comment>
<reference evidence="1 2" key="1">
    <citation type="journal article" date="2012" name="Genome Biol.">
        <title>Sequencing three crocodilian genomes to illuminate the evolution of archosaurs and amniotes.</title>
        <authorList>
            <person name="St John J.A."/>
            <person name="Braun E.L."/>
            <person name="Isberg S.R."/>
            <person name="Miles L.G."/>
            <person name="Chong A.Y."/>
            <person name="Gongora J."/>
            <person name="Dalzell P."/>
            <person name="Moran C."/>
            <person name="Bed'hom B."/>
            <person name="Abzhanov A."/>
            <person name="Burgess S.C."/>
            <person name="Cooksey A.M."/>
            <person name="Castoe T.A."/>
            <person name="Crawford N.G."/>
            <person name="Densmore L.D."/>
            <person name="Drew J.C."/>
            <person name="Edwards S.V."/>
            <person name="Faircloth B.C."/>
            <person name="Fujita M.K."/>
            <person name="Greenwold M.J."/>
            <person name="Hoffmann F.G."/>
            <person name="Howard J.M."/>
            <person name="Iguchi T."/>
            <person name="Janes D.E."/>
            <person name="Khan S.Y."/>
            <person name="Kohno S."/>
            <person name="de Koning A.J."/>
            <person name="Lance S.L."/>
            <person name="McCarthy F.M."/>
            <person name="McCormack J.E."/>
            <person name="Merchant M.E."/>
            <person name="Peterson D.G."/>
            <person name="Pollock D.D."/>
            <person name="Pourmand N."/>
            <person name="Raney B.J."/>
            <person name="Roessler K.A."/>
            <person name="Sanford J.R."/>
            <person name="Sawyer R.H."/>
            <person name="Schmidt C.J."/>
            <person name="Triplett E.W."/>
            <person name="Tuberville T.D."/>
            <person name="Venegas-Anaya M."/>
            <person name="Howard J.T."/>
            <person name="Jarvis E.D."/>
            <person name="Guillette L.J.Jr."/>
            <person name="Glenn T.C."/>
            <person name="Green R.E."/>
            <person name="Ray D.A."/>
        </authorList>
    </citation>
    <scope>NUCLEOTIDE SEQUENCE [LARGE SCALE GENOMIC DNA]</scope>
    <source>
        <strain evidence="1">KSC_2009_1</strain>
    </source>
</reference>
<gene>
    <name evidence="1" type="ORF">Y1Q_0000734</name>
</gene>